<name>A0A510XDT4_9GAMM</name>
<evidence type="ECO:0000256" key="2">
    <source>
        <dbReference type="SAM" id="Phobius"/>
    </source>
</evidence>
<sequence>MENRQLLDMLELKMIEDEAEKRLGGLSRYNEAEAHYGADALSQQDRYLDARLEGIESKLDARMEAMQRFQEQAEARFQKAEDRFYQAEERFSGEVAALHQTINTRFDEARRHSTHVAIATVAGVVAAVGLSLAVAVGWISEQGSYAQSYGETQVEIQRAAEERAEFREAVQAIQGTQQSILERLPPSEAQ</sequence>
<evidence type="ECO:0000313" key="3">
    <source>
        <dbReference type="EMBL" id="GEK49201.1"/>
    </source>
</evidence>
<evidence type="ECO:0000313" key="4">
    <source>
        <dbReference type="Proteomes" id="UP000321275"/>
    </source>
</evidence>
<organism evidence="3 4">
    <name type="scientific">Bisbaumannia pacifica</name>
    <dbReference type="NCBI Taxonomy" id="77098"/>
    <lineage>
        <taxon>Bacteria</taxon>
        <taxon>Pseudomonadati</taxon>
        <taxon>Pseudomonadota</taxon>
        <taxon>Gammaproteobacteria</taxon>
        <taxon>Oceanospirillales</taxon>
        <taxon>Halomonadaceae</taxon>
        <taxon>Bisbaumannia</taxon>
    </lineage>
</organism>
<gene>
    <name evidence="3" type="ORF">HPA02_34840</name>
</gene>
<feature type="coiled-coil region" evidence="1">
    <location>
        <begin position="52"/>
        <end position="90"/>
    </location>
</feature>
<feature type="transmembrane region" description="Helical" evidence="2">
    <location>
        <begin position="116"/>
        <end position="139"/>
    </location>
</feature>
<keyword evidence="1" id="KW-0175">Coiled coil</keyword>
<dbReference type="Gene3D" id="3.90.20.10">
    <property type="match status" value="1"/>
</dbReference>
<dbReference type="EMBL" id="BJUK01000079">
    <property type="protein sequence ID" value="GEK49201.1"/>
    <property type="molecule type" value="Genomic_DNA"/>
</dbReference>
<accession>A0A510XDT4</accession>
<keyword evidence="2" id="KW-0812">Transmembrane</keyword>
<dbReference type="AlphaFoldDB" id="A0A510XDT4"/>
<reference evidence="3 4" key="1">
    <citation type="submission" date="2019-07" db="EMBL/GenBank/DDBJ databases">
        <title>Whole genome shotgun sequence of Halomonas pacifica NBRC 102220.</title>
        <authorList>
            <person name="Hosoyama A."/>
            <person name="Uohara A."/>
            <person name="Ohji S."/>
            <person name="Ichikawa N."/>
        </authorList>
    </citation>
    <scope>NUCLEOTIDE SEQUENCE [LARGE SCALE GENOMIC DNA]</scope>
    <source>
        <strain evidence="3 4">NBRC 102220</strain>
    </source>
</reference>
<keyword evidence="4" id="KW-1185">Reference proteome</keyword>
<protein>
    <submittedName>
        <fullName evidence="3">Uncharacterized protein</fullName>
    </submittedName>
</protein>
<comment type="caution">
    <text evidence="3">The sequence shown here is derived from an EMBL/GenBank/DDBJ whole genome shotgun (WGS) entry which is preliminary data.</text>
</comment>
<evidence type="ECO:0000256" key="1">
    <source>
        <dbReference type="SAM" id="Coils"/>
    </source>
</evidence>
<dbReference type="Proteomes" id="UP000321275">
    <property type="component" value="Unassembled WGS sequence"/>
</dbReference>
<keyword evidence="2" id="KW-0472">Membrane</keyword>
<proteinExistence type="predicted"/>
<keyword evidence="2" id="KW-1133">Transmembrane helix</keyword>